<accession>A0A8X6YI72</accession>
<proteinExistence type="predicted"/>
<keyword evidence="1" id="KW-0812">Transmembrane</keyword>
<dbReference type="AlphaFoldDB" id="A0A8X6YI72"/>
<dbReference type="EMBL" id="BMAV01018666">
    <property type="protein sequence ID" value="GFY71188.1"/>
    <property type="molecule type" value="Genomic_DNA"/>
</dbReference>
<name>A0A8X6YI72_9ARAC</name>
<keyword evidence="3" id="KW-1185">Reference proteome</keyword>
<evidence type="ECO:0000313" key="3">
    <source>
        <dbReference type="Proteomes" id="UP000886998"/>
    </source>
</evidence>
<keyword evidence="1" id="KW-0472">Membrane</keyword>
<keyword evidence="1" id="KW-1133">Transmembrane helix</keyword>
<evidence type="ECO:0000256" key="1">
    <source>
        <dbReference type="SAM" id="Phobius"/>
    </source>
</evidence>
<comment type="caution">
    <text evidence="2">The sequence shown here is derived from an EMBL/GenBank/DDBJ whole genome shotgun (WGS) entry which is preliminary data.</text>
</comment>
<feature type="non-terminal residue" evidence="2">
    <location>
        <position position="55"/>
    </location>
</feature>
<dbReference type="Proteomes" id="UP000886998">
    <property type="component" value="Unassembled WGS sequence"/>
</dbReference>
<feature type="transmembrane region" description="Helical" evidence="1">
    <location>
        <begin position="23"/>
        <end position="42"/>
    </location>
</feature>
<gene>
    <name evidence="2" type="ORF">TNIN_385391</name>
</gene>
<organism evidence="2 3">
    <name type="scientific">Trichonephila inaurata madagascariensis</name>
    <dbReference type="NCBI Taxonomy" id="2747483"/>
    <lineage>
        <taxon>Eukaryota</taxon>
        <taxon>Metazoa</taxon>
        <taxon>Ecdysozoa</taxon>
        <taxon>Arthropoda</taxon>
        <taxon>Chelicerata</taxon>
        <taxon>Arachnida</taxon>
        <taxon>Araneae</taxon>
        <taxon>Araneomorphae</taxon>
        <taxon>Entelegynae</taxon>
        <taxon>Araneoidea</taxon>
        <taxon>Nephilidae</taxon>
        <taxon>Trichonephila</taxon>
        <taxon>Trichonephila inaurata</taxon>
    </lineage>
</organism>
<sequence>STIPFECNTDQKSKKSNQELVDFFGLIFFHRVLQVNVFFIHYPSSKSLKWLKRGL</sequence>
<reference evidence="2" key="1">
    <citation type="submission" date="2020-08" db="EMBL/GenBank/DDBJ databases">
        <title>Multicomponent nature underlies the extraordinary mechanical properties of spider dragline silk.</title>
        <authorList>
            <person name="Kono N."/>
            <person name="Nakamura H."/>
            <person name="Mori M."/>
            <person name="Yoshida Y."/>
            <person name="Ohtoshi R."/>
            <person name="Malay A.D."/>
            <person name="Moran D.A.P."/>
            <person name="Tomita M."/>
            <person name="Numata K."/>
            <person name="Arakawa K."/>
        </authorList>
    </citation>
    <scope>NUCLEOTIDE SEQUENCE</scope>
</reference>
<evidence type="ECO:0000313" key="2">
    <source>
        <dbReference type="EMBL" id="GFY71188.1"/>
    </source>
</evidence>
<protein>
    <submittedName>
        <fullName evidence="2">Uncharacterized protein</fullName>
    </submittedName>
</protein>